<keyword evidence="4" id="KW-1185">Reference proteome</keyword>
<reference evidence="3 4" key="1">
    <citation type="journal article" date="2022" name="Nat. Plants">
        <title>Genomes of leafy and leafless Platanthera orchids illuminate the evolution of mycoheterotrophy.</title>
        <authorList>
            <person name="Li M.H."/>
            <person name="Liu K.W."/>
            <person name="Li Z."/>
            <person name="Lu H.C."/>
            <person name="Ye Q.L."/>
            <person name="Zhang D."/>
            <person name="Wang J.Y."/>
            <person name="Li Y.F."/>
            <person name="Zhong Z.M."/>
            <person name="Liu X."/>
            <person name="Yu X."/>
            <person name="Liu D.K."/>
            <person name="Tu X.D."/>
            <person name="Liu B."/>
            <person name="Hao Y."/>
            <person name="Liao X.Y."/>
            <person name="Jiang Y.T."/>
            <person name="Sun W.H."/>
            <person name="Chen J."/>
            <person name="Chen Y.Q."/>
            <person name="Ai Y."/>
            <person name="Zhai J.W."/>
            <person name="Wu S.S."/>
            <person name="Zhou Z."/>
            <person name="Hsiao Y.Y."/>
            <person name="Wu W.L."/>
            <person name="Chen Y.Y."/>
            <person name="Lin Y.F."/>
            <person name="Hsu J.L."/>
            <person name="Li C.Y."/>
            <person name="Wang Z.W."/>
            <person name="Zhao X."/>
            <person name="Zhong W.Y."/>
            <person name="Ma X.K."/>
            <person name="Ma L."/>
            <person name="Huang J."/>
            <person name="Chen G.Z."/>
            <person name="Huang M.Z."/>
            <person name="Huang L."/>
            <person name="Peng D.H."/>
            <person name="Luo Y.B."/>
            <person name="Zou S.Q."/>
            <person name="Chen S.P."/>
            <person name="Lan S."/>
            <person name="Tsai W.C."/>
            <person name="Van de Peer Y."/>
            <person name="Liu Z.J."/>
        </authorList>
    </citation>
    <scope>NUCLEOTIDE SEQUENCE [LARGE SCALE GENOMIC DNA]</scope>
    <source>
        <strain evidence="3">Lor287</strain>
    </source>
</reference>
<evidence type="ECO:0000313" key="3">
    <source>
        <dbReference type="EMBL" id="KAK8916649.1"/>
    </source>
</evidence>
<feature type="repeat" description="PPR" evidence="2">
    <location>
        <begin position="455"/>
        <end position="489"/>
    </location>
</feature>
<organism evidence="3 4">
    <name type="scientific">Platanthera zijinensis</name>
    <dbReference type="NCBI Taxonomy" id="2320716"/>
    <lineage>
        <taxon>Eukaryota</taxon>
        <taxon>Viridiplantae</taxon>
        <taxon>Streptophyta</taxon>
        <taxon>Embryophyta</taxon>
        <taxon>Tracheophyta</taxon>
        <taxon>Spermatophyta</taxon>
        <taxon>Magnoliopsida</taxon>
        <taxon>Liliopsida</taxon>
        <taxon>Asparagales</taxon>
        <taxon>Orchidaceae</taxon>
        <taxon>Orchidoideae</taxon>
        <taxon>Orchideae</taxon>
        <taxon>Orchidinae</taxon>
        <taxon>Platanthera</taxon>
    </lineage>
</organism>
<feature type="repeat" description="PPR" evidence="2">
    <location>
        <begin position="172"/>
        <end position="206"/>
    </location>
</feature>
<dbReference type="Gene3D" id="1.25.40.10">
    <property type="entry name" value="Tetratricopeptide repeat domain"/>
    <property type="match status" value="6"/>
</dbReference>
<keyword evidence="1" id="KW-0677">Repeat</keyword>
<dbReference type="Proteomes" id="UP001418222">
    <property type="component" value="Unassembled WGS sequence"/>
</dbReference>
<dbReference type="GO" id="GO:0003723">
    <property type="term" value="F:RNA binding"/>
    <property type="evidence" value="ECO:0007669"/>
    <property type="project" value="InterPro"/>
</dbReference>
<dbReference type="InterPro" id="IPR046848">
    <property type="entry name" value="E_motif"/>
</dbReference>
<dbReference type="PROSITE" id="PS51375">
    <property type="entry name" value="PPR"/>
    <property type="match status" value="6"/>
</dbReference>
<feature type="repeat" description="PPR" evidence="2">
    <location>
        <begin position="110"/>
        <end position="144"/>
    </location>
</feature>
<dbReference type="InterPro" id="IPR046960">
    <property type="entry name" value="PPR_At4g14850-like_plant"/>
</dbReference>
<dbReference type="EMBL" id="JBBWWQ010000020">
    <property type="protein sequence ID" value="KAK8916649.1"/>
    <property type="molecule type" value="Genomic_DNA"/>
</dbReference>
<dbReference type="NCBIfam" id="TIGR00756">
    <property type="entry name" value="PPR"/>
    <property type="match status" value="9"/>
</dbReference>
<gene>
    <name evidence="3" type="primary">PCMP-H45</name>
    <name evidence="3" type="ORF">KSP39_PZI022885</name>
</gene>
<dbReference type="Pfam" id="PF13041">
    <property type="entry name" value="PPR_2"/>
    <property type="match status" value="1"/>
</dbReference>
<proteinExistence type="predicted"/>
<name>A0AAP0FUS2_9ASPA</name>
<dbReference type="Pfam" id="PF20431">
    <property type="entry name" value="E_motif"/>
    <property type="match status" value="1"/>
</dbReference>
<dbReference type="InterPro" id="IPR002885">
    <property type="entry name" value="PPR_rpt"/>
</dbReference>
<comment type="caution">
    <text evidence="3">The sequence shown here is derived from an EMBL/GenBank/DDBJ whole genome shotgun (WGS) entry which is preliminary data.</text>
</comment>
<dbReference type="Pfam" id="PF01535">
    <property type="entry name" value="PPR"/>
    <property type="match status" value="12"/>
</dbReference>
<feature type="repeat" description="PPR" evidence="2">
    <location>
        <begin position="234"/>
        <end position="268"/>
    </location>
</feature>
<evidence type="ECO:0000256" key="2">
    <source>
        <dbReference type="PROSITE-ProRule" id="PRU00708"/>
    </source>
</evidence>
<evidence type="ECO:0000313" key="4">
    <source>
        <dbReference type="Proteomes" id="UP001418222"/>
    </source>
</evidence>
<dbReference type="AlphaFoldDB" id="A0AAP0FUS2"/>
<protein>
    <submittedName>
        <fullName evidence="3">Pentatricopeptide repeat-containing protein</fullName>
    </submittedName>
</protein>
<feature type="repeat" description="PPR" evidence="2">
    <location>
        <begin position="48"/>
        <end position="82"/>
    </location>
</feature>
<dbReference type="GO" id="GO:0009451">
    <property type="term" value="P:RNA modification"/>
    <property type="evidence" value="ECO:0007669"/>
    <property type="project" value="InterPro"/>
</dbReference>
<dbReference type="PANTHER" id="PTHR47926">
    <property type="entry name" value="PENTATRICOPEPTIDE REPEAT-CONTAINING PROTEIN"/>
    <property type="match status" value="1"/>
</dbReference>
<accession>A0AAP0FUS2</accession>
<dbReference type="InterPro" id="IPR011990">
    <property type="entry name" value="TPR-like_helical_dom_sf"/>
</dbReference>
<dbReference type="FunFam" id="1.25.40.10:FF:000158">
    <property type="entry name" value="pentatricopeptide repeat-containing protein At2g33680"/>
    <property type="match status" value="1"/>
</dbReference>
<sequence length="676" mass="76674">MEIEMLPRLIIQQHSPAFNSFKNLLLLKLAPSNHNFASLADPAPARRDIFWWNSAIMGCFRNGEVEKACNMFDQMPHRNLVTLNCMITGYVQNFRLTDARWMFDLMPQKNVVSWTALLTGYLQAGQLEEARNLFERIPEKNVVCWNSMISGIIGNGTIREARKFFDMMPARNSASWSIMVSGYIRQKRLDEAMDLFNQSPFRPTSLFNSLLSGYVELGCINQARELFAKMDSRDAMSWNSMITCYSRAGKMELAQQLFDEMPVKDVISWTAIIRGHLQNGNVNCAFALFREMPARDVMSWNTMMAGFIQNRMLCSALHLFDEMPSRDIVSWNTILQGHVQENDMIGARKWFDSMPQRSETSWNTLISGYQTTEALALFCEMVEEGFKPDQVTLMVALSVCASLVSLGWGRMLHLYAIKIGHEQDTLVKSSLISMYSRCGLAEDSAQAFRSMLNRDTIAWNAMISAYAHHGFASEAIGLYNTMTRSGFHPDQVTFLNLLLACSHMGLIDEGCRLFKSMQEEWKLAPKAEHYACLVDLLGRSGFVVDAYKFMESVPEDLQTTAWETLLSACRIHGDVEVGEVAAKRVFDGRRHSDGGMHVVLSNMYASKGRWRDASEIRSLMEGDGLKKEIGCSWIEVKGKIFSFVANDGSHPQVEEMCREFDCLFSPVRGEILMGSY</sequence>
<evidence type="ECO:0000256" key="1">
    <source>
        <dbReference type="ARBA" id="ARBA00022737"/>
    </source>
</evidence>
<feature type="repeat" description="PPR" evidence="2">
    <location>
        <begin position="296"/>
        <end position="330"/>
    </location>
</feature>
<dbReference type="PANTHER" id="PTHR47926:SF452">
    <property type="entry name" value="PENTATRICOPEPTIDE REPEAT-CONTAINING PROTEIN"/>
    <property type="match status" value="1"/>
</dbReference>
<dbReference type="GO" id="GO:0099402">
    <property type="term" value="P:plant organ development"/>
    <property type="evidence" value="ECO:0007669"/>
    <property type="project" value="UniProtKB-ARBA"/>
</dbReference>